<organism evidence="4 5">
    <name type="scientific">Candidatus Companilactobacillus pullicola</name>
    <dbReference type="NCBI Taxonomy" id="2838523"/>
    <lineage>
        <taxon>Bacteria</taxon>
        <taxon>Bacillati</taxon>
        <taxon>Bacillota</taxon>
        <taxon>Bacilli</taxon>
        <taxon>Lactobacillales</taxon>
        <taxon>Lactobacillaceae</taxon>
        <taxon>Companilactobacillus</taxon>
    </lineage>
</organism>
<gene>
    <name evidence="4" type="ORF">H9820_06850</name>
</gene>
<comment type="similarity">
    <text evidence="1 2">Belongs to the small heat shock protein (HSP20) family.</text>
</comment>
<dbReference type="PANTHER" id="PTHR11527">
    <property type="entry name" value="HEAT-SHOCK PROTEIN 20 FAMILY MEMBER"/>
    <property type="match status" value="1"/>
</dbReference>
<evidence type="ECO:0000259" key="3">
    <source>
        <dbReference type="PROSITE" id="PS01031"/>
    </source>
</evidence>
<comment type="caution">
    <text evidence="4">The sequence shown here is derived from an EMBL/GenBank/DDBJ whole genome shotgun (WGS) entry which is preliminary data.</text>
</comment>
<reference evidence="4" key="2">
    <citation type="submission" date="2021-04" db="EMBL/GenBank/DDBJ databases">
        <authorList>
            <person name="Gilroy R."/>
        </authorList>
    </citation>
    <scope>NUCLEOTIDE SEQUENCE</scope>
    <source>
        <strain evidence="4">3204</strain>
    </source>
</reference>
<dbReference type="CDD" id="cd06471">
    <property type="entry name" value="ACD_LpsHSP_like"/>
    <property type="match status" value="1"/>
</dbReference>
<dbReference type="EMBL" id="DXCM01000042">
    <property type="protein sequence ID" value="HIY92648.1"/>
    <property type="molecule type" value="Genomic_DNA"/>
</dbReference>
<evidence type="ECO:0000256" key="1">
    <source>
        <dbReference type="PROSITE-ProRule" id="PRU00285"/>
    </source>
</evidence>
<dbReference type="AlphaFoldDB" id="A0A9D1ZN89"/>
<dbReference type="PROSITE" id="PS01031">
    <property type="entry name" value="SHSP"/>
    <property type="match status" value="1"/>
</dbReference>
<reference evidence="4" key="1">
    <citation type="journal article" date="2021" name="PeerJ">
        <title>Extensive microbial diversity within the chicken gut microbiome revealed by metagenomics and culture.</title>
        <authorList>
            <person name="Gilroy R."/>
            <person name="Ravi A."/>
            <person name="Getino M."/>
            <person name="Pursley I."/>
            <person name="Horton D.L."/>
            <person name="Alikhan N.F."/>
            <person name="Baker D."/>
            <person name="Gharbi K."/>
            <person name="Hall N."/>
            <person name="Watson M."/>
            <person name="Adriaenssens E.M."/>
            <person name="Foster-Nyarko E."/>
            <person name="Jarju S."/>
            <person name="Secka A."/>
            <person name="Antonio M."/>
            <person name="Oren A."/>
            <person name="Chaudhuri R.R."/>
            <person name="La Ragione R."/>
            <person name="Hildebrand F."/>
            <person name="Pallen M.J."/>
        </authorList>
    </citation>
    <scope>NUCLEOTIDE SEQUENCE</scope>
    <source>
        <strain evidence="4">3204</strain>
    </source>
</reference>
<evidence type="ECO:0000313" key="4">
    <source>
        <dbReference type="EMBL" id="HIY92648.1"/>
    </source>
</evidence>
<name>A0A9D1ZN89_9LACO</name>
<dbReference type="InterPro" id="IPR002068">
    <property type="entry name" value="A-crystallin/Hsp20_dom"/>
</dbReference>
<dbReference type="Proteomes" id="UP000824013">
    <property type="component" value="Unassembled WGS sequence"/>
</dbReference>
<accession>A0A9D1ZN89</accession>
<feature type="domain" description="SHSP" evidence="3">
    <location>
        <begin position="32"/>
        <end position="145"/>
    </location>
</feature>
<evidence type="ECO:0000313" key="5">
    <source>
        <dbReference type="Proteomes" id="UP000824013"/>
    </source>
</evidence>
<dbReference type="Gene3D" id="2.60.40.790">
    <property type="match status" value="1"/>
</dbReference>
<proteinExistence type="inferred from homology"/>
<sequence>MANEIMDRNDLMRNWFNGDSWMNNFPSIFDNNFPEDSTLKTDITENNQNYEVHVDLPAVDKKDIDITYNDNVLTISGHRDSFTDHNDKDGDVIMSERSSGRFMRQYRLPQVDQDNIKATYDKGVLEITLPKVNKEVDSEHHIEID</sequence>
<dbReference type="SUPFAM" id="SSF49764">
    <property type="entry name" value="HSP20-like chaperones"/>
    <property type="match status" value="1"/>
</dbReference>
<dbReference type="InterPro" id="IPR008978">
    <property type="entry name" value="HSP20-like_chaperone"/>
</dbReference>
<dbReference type="InterPro" id="IPR031107">
    <property type="entry name" value="Small_HSP"/>
</dbReference>
<protein>
    <submittedName>
        <fullName evidence="4">Hsp20/alpha crystallin family protein</fullName>
    </submittedName>
</protein>
<dbReference type="Pfam" id="PF00011">
    <property type="entry name" value="HSP20"/>
    <property type="match status" value="1"/>
</dbReference>
<evidence type="ECO:0000256" key="2">
    <source>
        <dbReference type="RuleBase" id="RU003616"/>
    </source>
</evidence>